<sequence length="35" mass="3887">MPFYRCLIPKDSISYEKRSEIATAITDVHCGISAA</sequence>
<dbReference type="AlphaFoldDB" id="A0A382ZWS8"/>
<proteinExistence type="predicted"/>
<gene>
    <name evidence="1" type="ORF">METZ01_LOCUS452960</name>
</gene>
<dbReference type="Gene3D" id="3.30.429.10">
    <property type="entry name" value="Macrophage Migration Inhibitory Factor"/>
    <property type="match status" value="1"/>
</dbReference>
<reference evidence="1" key="1">
    <citation type="submission" date="2018-05" db="EMBL/GenBank/DDBJ databases">
        <authorList>
            <person name="Lanie J.A."/>
            <person name="Ng W.-L."/>
            <person name="Kazmierczak K.M."/>
            <person name="Andrzejewski T.M."/>
            <person name="Davidsen T.M."/>
            <person name="Wayne K.J."/>
            <person name="Tettelin H."/>
            <person name="Glass J.I."/>
            <person name="Rusch D."/>
            <person name="Podicherti R."/>
            <person name="Tsui H.-C.T."/>
            <person name="Winkler M.E."/>
        </authorList>
    </citation>
    <scope>NUCLEOTIDE SEQUENCE</scope>
</reference>
<dbReference type="InterPro" id="IPR014347">
    <property type="entry name" value="Tautomerase/MIF_sf"/>
</dbReference>
<name>A0A382ZWS8_9ZZZZ</name>
<accession>A0A382ZWS8</accession>
<feature type="non-terminal residue" evidence="1">
    <location>
        <position position="35"/>
    </location>
</feature>
<protein>
    <submittedName>
        <fullName evidence="1">Uncharacterized protein</fullName>
    </submittedName>
</protein>
<evidence type="ECO:0000313" key="1">
    <source>
        <dbReference type="EMBL" id="SVE00106.1"/>
    </source>
</evidence>
<dbReference type="EMBL" id="UINC01187401">
    <property type="protein sequence ID" value="SVE00106.1"/>
    <property type="molecule type" value="Genomic_DNA"/>
</dbReference>
<organism evidence="1">
    <name type="scientific">marine metagenome</name>
    <dbReference type="NCBI Taxonomy" id="408172"/>
    <lineage>
        <taxon>unclassified sequences</taxon>
        <taxon>metagenomes</taxon>
        <taxon>ecological metagenomes</taxon>
    </lineage>
</organism>